<dbReference type="OrthoDB" id="581870at2"/>
<dbReference type="AlphaFoldDB" id="A0A0A8UTW3"/>
<dbReference type="EMBL" id="LN681226">
    <property type="protein sequence ID" value="CEK12315.1"/>
    <property type="molecule type" value="Genomic_DNA"/>
</dbReference>
<dbReference type="Pfam" id="PF01810">
    <property type="entry name" value="LysE"/>
    <property type="match status" value="1"/>
</dbReference>
<evidence type="ECO:0000256" key="4">
    <source>
        <dbReference type="ARBA" id="ARBA00022989"/>
    </source>
</evidence>
<feature type="transmembrane region" description="Helical" evidence="6">
    <location>
        <begin position="39"/>
        <end position="63"/>
    </location>
</feature>
<dbReference type="PIRSF" id="PIRSF006324">
    <property type="entry name" value="LeuE"/>
    <property type="match status" value="1"/>
</dbReference>
<dbReference type="GO" id="GO:0005886">
    <property type="term" value="C:plasma membrane"/>
    <property type="evidence" value="ECO:0007669"/>
    <property type="project" value="UniProtKB-SubCell"/>
</dbReference>
<evidence type="ECO:0000256" key="3">
    <source>
        <dbReference type="ARBA" id="ARBA00022692"/>
    </source>
</evidence>
<organism evidence="7 8">
    <name type="scientific">Legionella hackeliae</name>
    <dbReference type="NCBI Taxonomy" id="449"/>
    <lineage>
        <taxon>Bacteria</taxon>
        <taxon>Pseudomonadati</taxon>
        <taxon>Pseudomonadota</taxon>
        <taxon>Gammaproteobacteria</taxon>
        <taxon>Legionellales</taxon>
        <taxon>Legionellaceae</taxon>
        <taxon>Legionella</taxon>
    </lineage>
</organism>
<evidence type="ECO:0000256" key="2">
    <source>
        <dbReference type="ARBA" id="ARBA00022475"/>
    </source>
</evidence>
<comment type="subcellular location">
    <subcellularLocation>
        <location evidence="1">Cell membrane</location>
        <topology evidence="1">Multi-pass membrane protein</topology>
    </subcellularLocation>
</comment>
<reference evidence="8" key="1">
    <citation type="submission" date="2014-09" db="EMBL/GenBank/DDBJ databases">
        <authorList>
            <person name="Gomez-Valero L."/>
        </authorList>
    </citation>
    <scope>NUCLEOTIDE SEQUENCE [LARGE SCALE GENOMIC DNA]</scope>
    <source>
        <strain evidence="8">ATCC35250</strain>
        <plasmid evidence="8">II</plasmid>
    </source>
</reference>
<geneLocation type="plasmid" evidence="7 8">
    <name>II</name>
</geneLocation>
<accession>A0A0A8UTW3</accession>
<dbReference type="Proteomes" id="UP000032803">
    <property type="component" value="Plasmid II"/>
</dbReference>
<evidence type="ECO:0000256" key="5">
    <source>
        <dbReference type="ARBA" id="ARBA00023136"/>
    </source>
</evidence>
<evidence type="ECO:0000256" key="6">
    <source>
        <dbReference type="SAM" id="Phobius"/>
    </source>
</evidence>
<dbReference type="GO" id="GO:0015171">
    <property type="term" value="F:amino acid transmembrane transporter activity"/>
    <property type="evidence" value="ECO:0007669"/>
    <property type="project" value="TreeGrafter"/>
</dbReference>
<keyword evidence="4 6" id="KW-1133">Transmembrane helix</keyword>
<name>A0A0A8UTW3_LEGHA</name>
<keyword evidence="3 6" id="KW-0812">Transmembrane</keyword>
<feature type="transmembrane region" description="Helical" evidence="6">
    <location>
        <begin position="75"/>
        <end position="92"/>
    </location>
</feature>
<gene>
    <name evidence="7" type="ORF">LHA_pA0067</name>
</gene>
<dbReference type="KEGG" id="lha:LHA_pA0067"/>
<evidence type="ECO:0000313" key="8">
    <source>
        <dbReference type="Proteomes" id="UP000032803"/>
    </source>
</evidence>
<keyword evidence="2" id="KW-1003">Cell membrane</keyword>
<feature type="transmembrane region" description="Helical" evidence="6">
    <location>
        <begin position="181"/>
        <end position="201"/>
    </location>
</feature>
<dbReference type="InterPro" id="IPR001123">
    <property type="entry name" value="LeuE-type"/>
</dbReference>
<feature type="transmembrane region" description="Helical" evidence="6">
    <location>
        <begin position="150"/>
        <end position="169"/>
    </location>
</feature>
<evidence type="ECO:0000256" key="1">
    <source>
        <dbReference type="ARBA" id="ARBA00004651"/>
    </source>
</evidence>
<proteinExistence type="predicted"/>
<dbReference type="RefSeq" id="WP_011212563.1">
    <property type="nucleotide sequence ID" value="NZ_LN681226.1"/>
</dbReference>
<keyword evidence="7" id="KW-0614">Plasmid</keyword>
<dbReference type="PANTHER" id="PTHR30086">
    <property type="entry name" value="ARGININE EXPORTER PROTEIN ARGO"/>
    <property type="match status" value="1"/>
</dbReference>
<feature type="transmembrane region" description="Helical" evidence="6">
    <location>
        <begin position="112"/>
        <end position="138"/>
    </location>
</feature>
<sequence>MQEFFSISLLIILAAISPGPDFAVVTKNSLFHSRKTGIYTALGVSVSLLIHAVYCILGLALIISQSLLAFSIIKYLGATYLIYIGIKGLIAKREITKLDDQKSKPSLTPLSAFYQGLLCNLLNPKAIMFLLAFFTLIVKPGHSLWVEMAYGFEIAIIHMIWFSSLSMMMTHLAIKTNLNRIQFYIVKAMGAVLVAFGVRIATLSQAIMLPAAVLE</sequence>
<dbReference type="HOGENOM" id="CLU_079569_0_1_6"/>
<protein>
    <submittedName>
        <fullName evidence="7">Lysine exporter protein</fullName>
    </submittedName>
</protein>
<dbReference type="PANTHER" id="PTHR30086:SF21">
    <property type="entry name" value="TRANSPORT PROTEIN"/>
    <property type="match status" value="1"/>
</dbReference>
<keyword evidence="5 6" id="KW-0472">Membrane</keyword>
<evidence type="ECO:0000313" key="7">
    <source>
        <dbReference type="EMBL" id="CEK12315.1"/>
    </source>
</evidence>
<keyword evidence="8" id="KW-1185">Reference proteome</keyword>